<dbReference type="InterPro" id="IPR039537">
    <property type="entry name" value="Retrotran_Ty1/copia-like"/>
</dbReference>
<dbReference type="EMBL" id="JARBHB010000006">
    <property type="protein sequence ID" value="KAJ8880150.1"/>
    <property type="molecule type" value="Genomic_DNA"/>
</dbReference>
<dbReference type="SUPFAM" id="SSF53098">
    <property type="entry name" value="Ribonuclease H-like"/>
    <property type="match status" value="1"/>
</dbReference>
<dbReference type="PANTHER" id="PTHR42648">
    <property type="entry name" value="TRANSPOSASE, PUTATIVE-RELATED"/>
    <property type="match status" value="1"/>
</dbReference>
<accession>A0ABQ9H7D6</accession>
<dbReference type="InterPro" id="IPR012337">
    <property type="entry name" value="RNaseH-like_sf"/>
</dbReference>
<gene>
    <name evidence="1" type="ORF">PR048_016613</name>
</gene>
<dbReference type="PANTHER" id="PTHR42648:SF28">
    <property type="entry name" value="TRANSPOSON-ENCODED PROTEIN WITH RIBONUCLEASE H-LIKE AND RETROVIRUS ZINC FINGER-LIKE DOMAINS"/>
    <property type="match status" value="1"/>
</dbReference>
<evidence type="ECO:0000313" key="1">
    <source>
        <dbReference type="EMBL" id="KAJ8880150.1"/>
    </source>
</evidence>
<keyword evidence="2" id="KW-1185">Reference proteome</keyword>
<name>A0ABQ9H7D6_9NEOP</name>
<sequence length="114" mass="13128">MQIVNTSLQCRTFGSGVELVRPKVCFCEGCIYGKQHKFPLKQLTKRLVRFLKHKDDVLSCFEEMVNMCKNKVGNNVQRLRVGIGSEFMNSHFKEYLCSKGIVLETTAPYLPEQH</sequence>
<organism evidence="1 2">
    <name type="scientific">Dryococelus australis</name>
    <dbReference type="NCBI Taxonomy" id="614101"/>
    <lineage>
        <taxon>Eukaryota</taxon>
        <taxon>Metazoa</taxon>
        <taxon>Ecdysozoa</taxon>
        <taxon>Arthropoda</taxon>
        <taxon>Hexapoda</taxon>
        <taxon>Insecta</taxon>
        <taxon>Pterygota</taxon>
        <taxon>Neoptera</taxon>
        <taxon>Polyneoptera</taxon>
        <taxon>Phasmatodea</taxon>
        <taxon>Verophasmatodea</taxon>
        <taxon>Anareolatae</taxon>
        <taxon>Phasmatidae</taxon>
        <taxon>Eurycanthinae</taxon>
        <taxon>Dryococelus</taxon>
    </lineage>
</organism>
<dbReference type="Proteomes" id="UP001159363">
    <property type="component" value="Chromosome 5"/>
</dbReference>
<protein>
    <submittedName>
        <fullName evidence="1">Uncharacterized protein</fullName>
    </submittedName>
</protein>
<dbReference type="Gene3D" id="3.30.420.10">
    <property type="entry name" value="Ribonuclease H-like superfamily/Ribonuclease H"/>
    <property type="match status" value="1"/>
</dbReference>
<evidence type="ECO:0000313" key="2">
    <source>
        <dbReference type="Proteomes" id="UP001159363"/>
    </source>
</evidence>
<reference evidence="1 2" key="1">
    <citation type="submission" date="2023-02" db="EMBL/GenBank/DDBJ databases">
        <title>LHISI_Scaffold_Assembly.</title>
        <authorList>
            <person name="Stuart O.P."/>
            <person name="Cleave R."/>
            <person name="Magrath M.J.L."/>
            <person name="Mikheyev A.S."/>
        </authorList>
    </citation>
    <scope>NUCLEOTIDE SEQUENCE [LARGE SCALE GENOMIC DNA]</scope>
    <source>
        <strain evidence="1">Daus_M_001</strain>
        <tissue evidence="1">Leg muscle</tissue>
    </source>
</reference>
<proteinExistence type="predicted"/>
<dbReference type="InterPro" id="IPR036397">
    <property type="entry name" value="RNaseH_sf"/>
</dbReference>
<comment type="caution">
    <text evidence="1">The sequence shown here is derived from an EMBL/GenBank/DDBJ whole genome shotgun (WGS) entry which is preliminary data.</text>
</comment>